<keyword evidence="8 11" id="KW-0560">Oxidoreductase</keyword>
<dbReference type="PROSITE" id="PS00912">
    <property type="entry name" value="DHODEHASE_2"/>
    <property type="match status" value="1"/>
</dbReference>
<dbReference type="GO" id="GO:0005743">
    <property type="term" value="C:mitochondrial inner membrane"/>
    <property type="evidence" value="ECO:0007669"/>
    <property type="project" value="UniProtKB-SubCell"/>
</dbReference>
<dbReference type="Proteomes" id="UP000736335">
    <property type="component" value="Unassembled WGS sequence"/>
</dbReference>
<comment type="subcellular location">
    <subcellularLocation>
        <location evidence="1">Membrane</location>
    </subcellularLocation>
    <subcellularLocation>
        <location evidence="11">Mitochondrion inner membrane</location>
        <topology evidence="11">Single-pass membrane protein</topology>
    </subcellularLocation>
</comment>
<dbReference type="EMBL" id="WIUZ02000006">
    <property type="protein sequence ID" value="KAF9786462.1"/>
    <property type="molecule type" value="Genomic_DNA"/>
</dbReference>
<accession>A0A9P6HGV1</accession>
<dbReference type="Gene3D" id="3.20.20.70">
    <property type="entry name" value="Aldolase class I"/>
    <property type="match status" value="1"/>
</dbReference>
<dbReference type="InterPro" id="IPR001295">
    <property type="entry name" value="Dihydroorotate_DH_CS"/>
</dbReference>
<evidence type="ECO:0000313" key="14">
    <source>
        <dbReference type="Proteomes" id="UP000736335"/>
    </source>
</evidence>
<evidence type="ECO:0000256" key="5">
    <source>
        <dbReference type="ARBA" id="ARBA00017599"/>
    </source>
</evidence>
<evidence type="ECO:0000256" key="3">
    <source>
        <dbReference type="ARBA" id="ARBA00005359"/>
    </source>
</evidence>
<gene>
    <name evidence="13" type="ORF">BJ322DRAFT_1059769</name>
</gene>
<evidence type="ECO:0000256" key="4">
    <source>
        <dbReference type="ARBA" id="ARBA00012791"/>
    </source>
</evidence>
<feature type="domain" description="Dihydroorotate dehydrogenase catalytic" evidence="12">
    <location>
        <begin position="118"/>
        <end position="425"/>
    </location>
</feature>
<dbReference type="GO" id="GO:0006207">
    <property type="term" value="P:'de novo' pyrimidine nucleobase biosynthetic process"/>
    <property type="evidence" value="ECO:0007669"/>
    <property type="project" value="InterPro"/>
</dbReference>
<dbReference type="InterPro" id="IPR050074">
    <property type="entry name" value="DHO_dehydrogenase"/>
</dbReference>
<comment type="similarity">
    <text evidence="3 11">Belongs to the dihydroorotate dehydrogenase family. Type 2 subfamily.</text>
</comment>
<proteinExistence type="inferred from homology"/>
<dbReference type="GO" id="GO:0106430">
    <property type="term" value="F:dihydroorotate dehydrogenase (quinone) activity"/>
    <property type="evidence" value="ECO:0007669"/>
    <property type="project" value="UniProtKB-EC"/>
</dbReference>
<keyword evidence="14" id="KW-1185">Reference proteome</keyword>
<dbReference type="PROSITE" id="PS00911">
    <property type="entry name" value="DHODEHASE_1"/>
    <property type="match status" value="1"/>
</dbReference>
<evidence type="ECO:0000256" key="11">
    <source>
        <dbReference type="RuleBase" id="RU361255"/>
    </source>
</evidence>
<evidence type="ECO:0000313" key="13">
    <source>
        <dbReference type="EMBL" id="KAF9786462.1"/>
    </source>
</evidence>
<dbReference type="NCBIfam" id="NF003652">
    <property type="entry name" value="PRK05286.2-5"/>
    <property type="match status" value="1"/>
</dbReference>
<dbReference type="Pfam" id="PF01180">
    <property type="entry name" value="DHO_dh"/>
    <property type="match status" value="1"/>
</dbReference>
<comment type="caution">
    <text evidence="13">The sequence shown here is derived from an EMBL/GenBank/DDBJ whole genome shotgun (WGS) entry which is preliminary data.</text>
</comment>
<dbReference type="InterPro" id="IPR005720">
    <property type="entry name" value="Dihydroorotate_DH_cat"/>
</dbReference>
<dbReference type="InterPro" id="IPR005719">
    <property type="entry name" value="Dihydroorotate_DH_2"/>
</dbReference>
<dbReference type="OrthoDB" id="14784at2759"/>
<keyword evidence="11" id="KW-0496">Mitochondrion</keyword>
<dbReference type="CDD" id="cd04738">
    <property type="entry name" value="DHOD_2_like"/>
    <property type="match status" value="1"/>
</dbReference>
<evidence type="ECO:0000256" key="1">
    <source>
        <dbReference type="ARBA" id="ARBA00004370"/>
    </source>
</evidence>
<keyword evidence="6 11" id="KW-0285">Flavoprotein</keyword>
<evidence type="ECO:0000259" key="12">
    <source>
        <dbReference type="Pfam" id="PF01180"/>
    </source>
</evidence>
<sequence length="497" mass="52915">MIEYDSLDSTSVILMFTLRHSTLRAGHAFRPTFQARLASTGSPSPQNTLKKGLYATVVAVSTGLFAVYYLDSRSAIHRYIITPTIRNALDPETSHRLAVRAIGSGFGPRDTQVDDERLKLELWGTQISNPVGLAAGFDKNGEAVDGLLDLGFSWVEIGSITPNPQPGNPQPRVFHLPEDDALINRYGFPSDGHALVLSRLRARISPFEPKGANLPASQRPGTVLAVNLGKNKSSPADSIADFVSGVETFGPYADVLVINVSSPNTPGLRGLQTRAALANLLNGVNIARKKIASSSRIPKLVVKIAPDLSEPELLDIASVIRENEVDGVIVSNTTVARPSSLINPNKGEQGGLSGKPLKPYTLAALRILRPQIPGSIPLIGCGGISTGADALEYAKAGASLVQIYTSFGYDGAGACRRIKDELNGLLAKEGTSWQGIVDSAVNELSWKPTSPPVLVKAEEPSSVRALIDEAKELGKLLDQLSEKFEDEGAIGIPTPLL</sequence>
<keyword evidence="9" id="KW-0472">Membrane</keyword>
<protein>
    <recommendedName>
        <fullName evidence="5 11">Dihydroorotate dehydrogenase (quinone), mitochondrial</fullName>
        <shortName evidence="11">DHOdehase</shortName>
        <ecNumber evidence="4 11">1.3.5.2</ecNumber>
    </recommendedName>
</protein>
<name>A0A9P6HGV1_9AGAM</name>
<reference evidence="13" key="2">
    <citation type="submission" date="2020-11" db="EMBL/GenBank/DDBJ databases">
        <authorList>
            <consortium name="DOE Joint Genome Institute"/>
            <person name="Kuo A."/>
            <person name="Miyauchi S."/>
            <person name="Kiss E."/>
            <person name="Drula E."/>
            <person name="Kohler A."/>
            <person name="Sanchez-Garcia M."/>
            <person name="Andreopoulos B."/>
            <person name="Barry K.W."/>
            <person name="Bonito G."/>
            <person name="Buee M."/>
            <person name="Carver A."/>
            <person name="Chen C."/>
            <person name="Cichocki N."/>
            <person name="Clum A."/>
            <person name="Culley D."/>
            <person name="Crous P.W."/>
            <person name="Fauchery L."/>
            <person name="Girlanda M."/>
            <person name="Hayes R."/>
            <person name="Keri Z."/>
            <person name="Labutti K."/>
            <person name="Lipzen A."/>
            <person name="Lombard V."/>
            <person name="Magnuson J."/>
            <person name="Maillard F."/>
            <person name="Morin E."/>
            <person name="Murat C."/>
            <person name="Nolan M."/>
            <person name="Ohm R."/>
            <person name="Pangilinan J."/>
            <person name="Pereira M."/>
            <person name="Perotto S."/>
            <person name="Peter M."/>
            <person name="Riley R."/>
            <person name="Sitrit Y."/>
            <person name="Stielow B."/>
            <person name="Szollosi G."/>
            <person name="Zifcakova L."/>
            <person name="Stursova M."/>
            <person name="Spatafora J.W."/>
            <person name="Tedersoo L."/>
            <person name="Vaario L.-M."/>
            <person name="Yamada A."/>
            <person name="Yan M."/>
            <person name="Wang P."/>
            <person name="Xu J."/>
            <person name="Bruns T."/>
            <person name="Baldrian P."/>
            <person name="Vilgalys R."/>
            <person name="Henrissat B."/>
            <person name="Grigoriev I.V."/>
            <person name="Hibbett D."/>
            <person name="Nagy L.G."/>
            <person name="Martin F.M."/>
        </authorList>
    </citation>
    <scope>NUCLEOTIDE SEQUENCE</scope>
    <source>
        <strain evidence="13">UH-Tt-Lm1</strain>
    </source>
</reference>
<evidence type="ECO:0000256" key="2">
    <source>
        <dbReference type="ARBA" id="ARBA00005161"/>
    </source>
</evidence>
<evidence type="ECO:0000256" key="10">
    <source>
        <dbReference type="ARBA" id="ARBA00048639"/>
    </source>
</evidence>
<dbReference type="AlphaFoldDB" id="A0A9P6HGV1"/>
<dbReference type="GO" id="GO:0009220">
    <property type="term" value="P:pyrimidine ribonucleotide biosynthetic process"/>
    <property type="evidence" value="ECO:0007669"/>
    <property type="project" value="TreeGrafter"/>
</dbReference>
<keyword evidence="11" id="KW-0999">Mitochondrion inner membrane</keyword>
<dbReference type="InterPro" id="IPR013785">
    <property type="entry name" value="Aldolase_TIM"/>
</dbReference>
<evidence type="ECO:0000256" key="7">
    <source>
        <dbReference type="ARBA" id="ARBA00022643"/>
    </source>
</evidence>
<reference evidence="13" key="1">
    <citation type="journal article" date="2020" name="Nat. Commun.">
        <title>Large-scale genome sequencing of mycorrhizal fungi provides insights into the early evolution of symbiotic traits.</title>
        <authorList>
            <person name="Miyauchi S."/>
            <person name="Kiss E."/>
            <person name="Kuo A."/>
            <person name="Drula E."/>
            <person name="Kohler A."/>
            <person name="Sanchez-Garcia M."/>
            <person name="Morin E."/>
            <person name="Andreopoulos B."/>
            <person name="Barry K.W."/>
            <person name="Bonito G."/>
            <person name="Buee M."/>
            <person name="Carver A."/>
            <person name="Chen C."/>
            <person name="Cichocki N."/>
            <person name="Clum A."/>
            <person name="Culley D."/>
            <person name="Crous P.W."/>
            <person name="Fauchery L."/>
            <person name="Girlanda M."/>
            <person name="Hayes R.D."/>
            <person name="Keri Z."/>
            <person name="LaButti K."/>
            <person name="Lipzen A."/>
            <person name="Lombard V."/>
            <person name="Magnuson J."/>
            <person name="Maillard F."/>
            <person name="Murat C."/>
            <person name="Nolan M."/>
            <person name="Ohm R.A."/>
            <person name="Pangilinan J."/>
            <person name="Pereira M.F."/>
            <person name="Perotto S."/>
            <person name="Peter M."/>
            <person name="Pfister S."/>
            <person name="Riley R."/>
            <person name="Sitrit Y."/>
            <person name="Stielow J.B."/>
            <person name="Szollosi G."/>
            <person name="Zifcakova L."/>
            <person name="Stursova M."/>
            <person name="Spatafora J.W."/>
            <person name="Tedersoo L."/>
            <person name="Vaario L.M."/>
            <person name="Yamada A."/>
            <person name="Yan M."/>
            <person name="Wang P."/>
            <person name="Xu J."/>
            <person name="Bruns T."/>
            <person name="Baldrian P."/>
            <person name="Vilgalys R."/>
            <person name="Dunand C."/>
            <person name="Henrissat B."/>
            <person name="Grigoriev I.V."/>
            <person name="Hibbett D."/>
            <person name="Nagy L.G."/>
            <person name="Martin F.M."/>
        </authorList>
    </citation>
    <scope>NUCLEOTIDE SEQUENCE</scope>
    <source>
        <strain evidence="13">UH-Tt-Lm1</strain>
    </source>
</reference>
<comment type="pathway">
    <text evidence="2 11">Pyrimidine metabolism; UMP biosynthesis via de novo pathway; orotate from (S)-dihydroorotate (quinone route): step 1/1.</text>
</comment>
<dbReference type="PANTHER" id="PTHR48109:SF4">
    <property type="entry name" value="DIHYDROOROTATE DEHYDROGENASE (QUINONE), MITOCHONDRIAL"/>
    <property type="match status" value="1"/>
</dbReference>
<comment type="cofactor">
    <cofactor evidence="11">
        <name>FMN</name>
        <dbReference type="ChEBI" id="CHEBI:58210"/>
    </cofactor>
    <text evidence="11">Binds 1 FMN per subunit.</text>
</comment>
<comment type="catalytic activity">
    <reaction evidence="10 11">
        <text>(S)-dihydroorotate + a quinone = orotate + a quinol</text>
        <dbReference type="Rhea" id="RHEA:30187"/>
        <dbReference type="ChEBI" id="CHEBI:24646"/>
        <dbReference type="ChEBI" id="CHEBI:30839"/>
        <dbReference type="ChEBI" id="CHEBI:30864"/>
        <dbReference type="ChEBI" id="CHEBI:132124"/>
        <dbReference type="EC" id="1.3.5.2"/>
    </reaction>
</comment>
<keyword evidence="7 11" id="KW-0288">FMN</keyword>
<dbReference type="NCBIfam" id="NF003645">
    <property type="entry name" value="PRK05286.1-2"/>
    <property type="match status" value="1"/>
</dbReference>
<dbReference type="NCBIfam" id="TIGR01036">
    <property type="entry name" value="pyrD_sub2"/>
    <property type="match status" value="1"/>
</dbReference>
<evidence type="ECO:0000256" key="9">
    <source>
        <dbReference type="ARBA" id="ARBA00023136"/>
    </source>
</evidence>
<dbReference type="EC" id="1.3.5.2" evidence="4 11"/>
<dbReference type="SUPFAM" id="SSF51395">
    <property type="entry name" value="FMN-linked oxidoreductases"/>
    <property type="match status" value="1"/>
</dbReference>
<organism evidence="13 14">
    <name type="scientific">Thelephora terrestris</name>
    <dbReference type="NCBI Taxonomy" id="56493"/>
    <lineage>
        <taxon>Eukaryota</taxon>
        <taxon>Fungi</taxon>
        <taxon>Dikarya</taxon>
        <taxon>Basidiomycota</taxon>
        <taxon>Agaricomycotina</taxon>
        <taxon>Agaricomycetes</taxon>
        <taxon>Thelephorales</taxon>
        <taxon>Thelephoraceae</taxon>
        <taxon>Thelephora</taxon>
    </lineage>
</organism>
<dbReference type="PANTHER" id="PTHR48109">
    <property type="entry name" value="DIHYDROOROTATE DEHYDROGENASE (QUINONE), MITOCHONDRIAL-RELATED"/>
    <property type="match status" value="1"/>
</dbReference>
<evidence type="ECO:0000256" key="8">
    <source>
        <dbReference type="ARBA" id="ARBA00023002"/>
    </source>
</evidence>
<evidence type="ECO:0000256" key="6">
    <source>
        <dbReference type="ARBA" id="ARBA00022630"/>
    </source>
</evidence>